<dbReference type="Proteomes" id="UP000315349">
    <property type="component" value="Chromosome"/>
</dbReference>
<gene>
    <name evidence="1" type="ORF">Spb1_30000</name>
</gene>
<proteinExistence type="predicted"/>
<sequence>MVLLKSDTKHVNIKNRRHISFQRGWLTIQTVRKSAGMSDISNGFLVEIWLKTEIRL</sequence>
<organism evidence="1 2">
    <name type="scientific">Planctopirus ephydatiae</name>
    <dbReference type="NCBI Taxonomy" id="2528019"/>
    <lineage>
        <taxon>Bacteria</taxon>
        <taxon>Pseudomonadati</taxon>
        <taxon>Planctomycetota</taxon>
        <taxon>Planctomycetia</taxon>
        <taxon>Planctomycetales</taxon>
        <taxon>Planctomycetaceae</taxon>
        <taxon>Planctopirus</taxon>
    </lineage>
</organism>
<accession>A0A518GR37</accession>
<name>A0A518GR37_9PLAN</name>
<evidence type="ECO:0000313" key="1">
    <source>
        <dbReference type="EMBL" id="QDV31063.1"/>
    </source>
</evidence>
<protein>
    <submittedName>
        <fullName evidence="1">Uncharacterized protein</fullName>
    </submittedName>
</protein>
<dbReference type="KEGG" id="peh:Spb1_30000"/>
<dbReference type="AlphaFoldDB" id="A0A518GR37"/>
<keyword evidence="2" id="KW-1185">Reference proteome</keyword>
<reference evidence="1 2" key="1">
    <citation type="submission" date="2019-02" db="EMBL/GenBank/DDBJ databases">
        <title>Deep-cultivation of Planctomycetes and their phenomic and genomic characterization uncovers novel biology.</title>
        <authorList>
            <person name="Wiegand S."/>
            <person name="Jogler M."/>
            <person name="Boedeker C."/>
            <person name="Pinto D."/>
            <person name="Vollmers J."/>
            <person name="Rivas-Marin E."/>
            <person name="Kohn T."/>
            <person name="Peeters S.H."/>
            <person name="Heuer A."/>
            <person name="Rast P."/>
            <person name="Oberbeckmann S."/>
            <person name="Bunk B."/>
            <person name="Jeske O."/>
            <person name="Meyerdierks A."/>
            <person name="Storesund J.E."/>
            <person name="Kallscheuer N."/>
            <person name="Luecker S."/>
            <person name="Lage O.M."/>
            <person name="Pohl T."/>
            <person name="Merkel B.J."/>
            <person name="Hornburger P."/>
            <person name="Mueller R.-W."/>
            <person name="Bruemmer F."/>
            <person name="Labrenz M."/>
            <person name="Spormann A.M."/>
            <person name="Op den Camp H."/>
            <person name="Overmann J."/>
            <person name="Amann R."/>
            <person name="Jetten M.S.M."/>
            <person name="Mascher T."/>
            <person name="Medema M.H."/>
            <person name="Devos D.P."/>
            <person name="Kaster A.-K."/>
            <person name="Ovreas L."/>
            <person name="Rohde M."/>
            <person name="Galperin M.Y."/>
            <person name="Jogler C."/>
        </authorList>
    </citation>
    <scope>NUCLEOTIDE SEQUENCE [LARGE SCALE GENOMIC DNA]</scope>
    <source>
        <strain evidence="1 2">Spb1</strain>
    </source>
</reference>
<dbReference type="EMBL" id="CP036299">
    <property type="protein sequence ID" value="QDV31063.1"/>
    <property type="molecule type" value="Genomic_DNA"/>
</dbReference>
<evidence type="ECO:0000313" key="2">
    <source>
        <dbReference type="Proteomes" id="UP000315349"/>
    </source>
</evidence>